<accession>A0A246FSC0</accession>
<comment type="caution">
    <text evidence="3">The sequence shown here is derived from an EMBL/GenBank/DDBJ whole genome shotgun (WGS) entry which is preliminary data.</text>
</comment>
<feature type="transmembrane region" description="Helical" evidence="1">
    <location>
        <begin position="304"/>
        <end position="325"/>
    </location>
</feature>
<feature type="transmembrane region" description="Helical" evidence="1">
    <location>
        <begin position="385"/>
        <end position="403"/>
    </location>
</feature>
<feature type="transmembrane region" description="Helical" evidence="1">
    <location>
        <begin position="346"/>
        <end position="365"/>
    </location>
</feature>
<dbReference type="AlphaFoldDB" id="A0A246FSC0"/>
<evidence type="ECO:0000256" key="1">
    <source>
        <dbReference type="SAM" id="Phobius"/>
    </source>
</evidence>
<proteinExistence type="predicted"/>
<sequence length="765" mass="84581">MAFSASRRRHLVPVLVLLLLTAALMYWALGPILLHPGQYVFAANGDATKNYYSLLYHVRYGAGTHFTGMLYPYGEHLTFADGQPLLGVPLAFLQGLGMPVAGAGVGLLNTLLLLSLPATAVVVYLLLRRVLLPAGPAIVGALLITFLAPQLERWLGHYALSYAFVIPLLWYLLVRALDAPRAWGPLVAYALVGLLAGLLHPYLLLITALLGLSYALVALLQRRAGTRSAYSWDLFLRVAGAAVAPIVLFQVFMALTDTLTDRPSTPYGFLVYRASFASVFFPPLDPLDTFWRTAFNTEAGNGEGRAYVGLVALLVLILTAVKAVRYLVRGRFRLLLVPVLPRPLRIGVYAGLLTLLFACGVPFIFGLEGLLDWIKPLKQFRSIGRFAWIFYYFFTVYAVFYFYQLARYLQLRRAGRFARTMLALVVIVWAWEARTNFDTWVHRIKETNQNPQYTVDALLNPTDKYINFISWQGTRSSDYQAILPLPYFLLGPEQFGTNDMPFSAYEAMRTSLSSGLPIVASAMSRTSQAQGLAATQLMSAPELPKTILQDFPSRKPLLLLVTDETLTPAEQRLVALGRLLLQDGRVSLYSLPVEALEAQPYRLAALAAAAASPGLPPDAVRRTWPVAGSPATPLGGGSRKAANQEVLFQGPIPGAQDTTHYEISTWVRVVGAGNLPALRVRELDGQSGQVVGEHEKLGRLSQEVYRGWMRVAVVLRLQNPNNRLVVELTGDPFETAHLLIRPAFTDVYDQPTPGRYFKNNFPLQD</sequence>
<feature type="transmembrane region" description="Helical" evidence="1">
    <location>
        <begin position="100"/>
        <end position="123"/>
    </location>
</feature>
<feature type="transmembrane region" description="Helical" evidence="1">
    <location>
        <begin position="234"/>
        <end position="255"/>
    </location>
</feature>
<keyword evidence="1" id="KW-0812">Transmembrane</keyword>
<feature type="transmembrane region" description="Helical" evidence="1">
    <location>
        <begin position="186"/>
        <end position="214"/>
    </location>
</feature>
<gene>
    <name evidence="3" type="ORF">CDA63_02530</name>
</gene>
<dbReference type="Pfam" id="PF19830">
    <property type="entry name" value="DUF6311"/>
    <property type="match status" value="1"/>
</dbReference>
<evidence type="ECO:0000313" key="4">
    <source>
        <dbReference type="Proteomes" id="UP000197277"/>
    </source>
</evidence>
<organism evidence="3 4">
    <name type="scientific">Hymenobacter amundsenii</name>
    <dbReference type="NCBI Taxonomy" id="2006685"/>
    <lineage>
        <taxon>Bacteria</taxon>
        <taxon>Pseudomonadati</taxon>
        <taxon>Bacteroidota</taxon>
        <taxon>Cytophagia</taxon>
        <taxon>Cytophagales</taxon>
        <taxon>Hymenobacteraceae</taxon>
        <taxon>Hymenobacter</taxon>
    </lineage>
</organism>
<dbReference type="OrthoDB" id="976311at2"/>
<keyword evidence="1" id="KW-0472">Membrane</keyword>
<feature type="transmembrane region" description="Helical" evidence="1">
    <location>
        <begin position="415"/>
        <end position="431"/>
    </location>
</feature>
<feature type="transmembrane region" description="Helical" evidence="1">
    <location>
        <begin position="154"/>
        <end position="174"/>
    </location>
</feature>
<evidence type="ECO:0000259" key="2">
    <source>
        <dbReference type="Pfam" id="PF19830"/>
    </source>
</evidence>
<feature type="transmembrane region" description="Helical" evidence="1">
    <location>
        <begin position="130"/>
        <end position="148"/>
    </location>
</feature>
<dbReference type="InterPro" id="IPR046278">
    <property type="entry name" value="DUF6311"/>
</dbReference>
<keyword evidence="1" id="KW-1133">Transmembrane helix</keyword>
<evidence type="ECO:0000313" key="3">
    <source>
        <dbReference type="EMBL" id="OWP64654.1"/>
    </source>
</evidence>
<dbReference type="Proteomes" id="UP000197277">
    <property type="component" value="Unassembled WGS sequence"/>
</dbReference>
<feature type="domain" description="DUF6311" evidence="2">
    <location>
        <begin position="19"/>
        <end position="430"/>
    </location>
</feature>
<reference evidence="3 4" key="1">
    <citation type="submission" date="2017-06" db="EMBL/GenBank/DDBJ databases">
        <title>Hymenobacter amundsenii sp. nov. isolated from regoliths in Antarctica.</title>
        <authorList>
            <person name="Sedlacek I."/>
            <person name="Kralova S."/>
            <person name="Pantucek R."/>
            <person name="Svec P."/>
            <person name="Holochova P."/>
            <person name="Stankova E."/>
            <person name="Vrbovska V."/>
            <person name="Busse H.-J."/>
        </authorList>
    </citation>
    <scope>NUCLEOTIDE SEQUENCE [LARGE SCALE GENOMIC DNA]</scope>
    <source>
        <strain evidence="3 4">CCM 8682</strain>
    </source>
</reference>
<dbReference type="EMBL" id="NIRR01000002">
    <property type="protein sequence ID" value="OWP64654.1"/>
    <property type="molecule type" value="Genomic_DNA"/>
</dbReference>
<protein>
    <recommendedName>
        <fullName evidence="2">DUF6311 domain-containing protein</fullName>
    </recommendedName>
</protein>
<feature type="transmembrane region" description="Helical" evidence="1">
    <location>
        <begin position="267"/>
        <end position="284"/>
    </location>
</feature>
<name>A0A246FSC0_9BACT</name>
<keyword evidence="4" id="KW-1185">Reference proteome</keyword>